<evidence type="ECO:0000313" key="7">
    <source>
        <dbReference type="Proteomes" id="UP000435112"/>
    </source>
</evidence>
<protein>
    <recommendedName>
        <fullName evidence="8">Secreted protein</fullName>
    </recommendedName>
</protein>
<evidence type="ECO:0008006" key="8">
    <source>
        <dbReference type="Google" id="ProtNLM"/>
    </source>
</evidence>
<evidence type="ECO:0000313" key="6">
    <source>
        <dbReference type="Proteomes" id="UP000434957"/>
    </source>
</evidence>
<proteinExistence type="predicted"/>
<organism evidence="4 6">
    <name type="scientific">Phytophthora rubi</name>
    <dbReference type="NCBI Taxonomy" id="129364"/>
    <lineage>
        <taxon>Eukaryota</taxon>
        <taxon>Sar</taxon>
        <taxon>Stramenopiles</taxon>
        <taxon>Oomycota</taxon>
        <taxon>Peronosporomycetes</taxon>
        <taxon>Peronosporales</taxon>
        <taxon>Peronosporaceae</taxon>
        <taxon>Phytophthora</taxon>
    </lineage>
</organism>
<dbReference type="Proteomes" id="UP000429607">
    <property type="component" value="Unassembled WGS sequence"/>
</dbReference>
<sequence length="106" mass="11086">MQMFSCTCCVCLPCVSSRMGCRATICTALSATVAVVRSLPAVSVVHPFLKTGWETFGPVVHTARFAAPPPEHGSPGHVEQGRPRLIGIIMQIASGVAGRRVALVAA</sequence>
<reference evidence="4 6" key="1">
    <citation type="submission" date="2018-08" db="EMBL/GenBank/DDBJ databases">
        <title>Genomic investigation of the strawberry pathogen Phytophthora fragariae indicates pathogenicity is determined by transcriptional variation in three key races.</title>
        <authorList>
            <person name="Adams T.M."/>
            <person name="Armitage A.D."/>
            <person name="Sobczyk M.K."/>
            <person name="Bates H.J."/>
            <person name="Dunwell J.M."/>
            <person name="Nellist C.F."/>
            <person name="Harrison R.J."/>
        </authorList>
    </citation>
    <scope>NUCLEOTIDE SEQUENCE [LARGE SCALE GENOMIC DNA]</scope>
    <source>
        <strain evidence="3 5">SCRP249</strain>
        <strain evidence="2 7">SCRP324</strain>
        <strain evidence="4 6">SCRP333</strain>
    </source>
</reference>
<dbReference type="EMBL" id="QXFU01001020">
    <property type="protein sequence ID" value="KAE9013154.1"/>
    <property type="molecule type" value="Genomic_DNA"/>
</dbReference>
<gene>
    <name evidence="3" type="ORF">PR001_g14355</name>
    <name evidence="2" type="ORF">PR002_g14600</name>
    <name evidence="4" type="ORF">PR003_g15247</name>
</gene>
<dbReference type="AlphaFoldDB" id="A0A6A4EZM4"/>
<dbReference type="EMBL" id="QXFT01001046">
    <property type="protein sequence ID" value="KAE9330754.1"/>
    <property type="molecule type" value="Genomic_DNA"/>
</dbReference>
<name>A0A6A4EZM4_9STRA</name>
<feature type="signal peptide" evidence="1">
    <location>
        <begin position="1"/>
        <end position="17"/>
    </location>
</feature>
<keyword evidence="1" id="KW-0732">Signal</keyword>
<keyword evidence="6" id="KW-1185">Reference proteome</keyword>
<evidence type="ECO:0000256" key="1">
    <source>
        <dbReference type="SAM" id="SignalP"/>
    </source>
</evidence>
<dbReference type="EMBL" id="QXFV01001026">
    <property type="protein sequence ID" value="KAE9017595.1"/>
    <property type="molecule type" value="Genomic_DNA"/>
</dbReference>
<dbReference type="Proteomes" id="UP000435112">
    <property type="component" value="Unassembled WGS sequence"/>
</dbReference>
<feature type="chain" id="PRO_5036167551" description="Secreted protein" evidence="1">
    <location>
        <begin position="18"/>
        <end position="106"/>
    </location>
</feature>
<comment type="caution">
    <text evidence="4">The sequence shown here is derived from an EMBL/GenBank/DDBJ whole genome shotgun (WGS) entry which is preliminary data.</text>
</comment>
<dbReference type="Proteomes" id="UP000434957">
    <property type="component" value="Unassembled WGS sequence"/>
</dbReference>
<evidence type="ECO:0000313" key="4">
    <source>
        <dbReference type="EMBL" id="KAE9330754.1"/>
    </source>
</evidence>
<evidence type="ECO:0000313" key="2">
    <source>
        <dbReference type="EMBL" id="KAE9013154.1"/>
    </source>
</evidence>
<evidence type="ECO:0000313" key="5">
    <source>
        <dbReference type="Proteomes" id="UP000429607"/>
    </source>
</evidence>
<dbReference type="OrthoDB" id="10366022at2759"/>
<evidence type="ECO:0000313" key="3">
    <source>
        <dbReference type="EMBL" id="KAE9017595.1"/>
    </source>
</evidence>
<accession>A0A6A4EZM4</accession>